<reference evidence="1" key="2">
    <citation type="submission" date="2017-11" db="EMBL/GenBank/DDBJ databases">
        <title>Coralsnake Venomics: Analyses of Venom Gland Transcriptomes and Proteomes of Six Brazilian Taxa.</title>
        <authorList>
            <person name="Aird S.D."/>
            <person name="Jorge da Silva N."/>
            <person name="Qiu L."/>
            <person name="Villar-Briones A."/>
            <person name="Aparecida-Saddi V."/>
            <person name="Campos-Telles M.P."/>
            <person name="Grau M."/>
            <person name="Mikheyev A.S."/>
        </authorList>
    </citation>
    <scope>NUCLEOTIDE SEQUENCE</scope>
    <source>
        <tissue evidence="1">Venom_gland</tissue>
    </source>
</reference>
<protein>
    <submittedName>
        <fullName evidence="1">Uncharacterized protein</fullName>
    </submittedName>
</protein>
<accession>A0A2D4NQ95</accession>
<organism evidence="1">
    <name type="scientific">Micrurus surinamensis</name>
    <name type="common">Surinam coral snake</name>
    <dbReference type="NCBI Taxonomy" id="129470"/>
    <lineage>
        <taxon>Eukaryota</taxon>
        <taxon>Metazoa</taxon>
        <taxon>Chordata</taxon>
        <taxon>Craniata</taxon>
        <taxon>Vertebrata</taxon>
        <taxon>Euteleostomi</taxon>
        <taxon>Lepidosauria</taxon>
        <taxon>Squamata</taxon>
        <taxon>Bifurcata</taxon>
        <taxon>Unidentata</taxon>
        <taxon>Episquamata</taxon>
        <taxon>Toxicofera</taxon>
        <taxon>Serpentes</taxon>
        <taxon>Colubroidea</taxon>
        <taxon>Elapidae</taxon>
        <taxon>Elapinae</taxon>
        <taxon>Micrurus</taxon>
    </lineage>
</organism>
<evidence type="ECO:0000313" key="1">
    <source>
        <dbReference type="EMBL" id="LAB47116.1"/>
    </source>
</evidence>
<dbReference type="AlphaFoldDB" id="A0A2D4NQ95"/>
<sequence length="122" mass="14073">MTRKSQDWKPHWKVQTIVLEHFALSKRRISVLLLETCIVVSNKSSMTQGLYLLNNEPTEDTFDIISTCLKVPKQFGTFSFFKKVRDQESGKLSSAKCVSIFDESKCERPLLFLDLNQNNSCH</sequence>
<proteinExistence type="predicted"/>
<dbReference type="EMBL" id="IACN01012559">
    <property type="protein sequence ID" value="LAB47116.1"/>
    <property type="molecule type" value="Transcribed_RNA"/>
</dbReference>
<name>A0A2D4NQ95_MICSU</name>
<reference evidence="1" key="1">
    <citation type="submission" date="2017-07" db="EMBL/GenBank/DDBJ databases">
        <authorList>
            <person name="Mikheyev A."/>
            <person name="Grau M."/>
        </authorList>
    </citation>
    <scope>NUCLEOTIDE SEQUENCE</scope>
    <source>
        <tissue evidence="1">Venom_gland</tissue>
    </source>
</reference>